<name>A0AAD5U651_9FUNG</name>
<organism evidence="2 3">
    <name type="scientific">Clydaea vesicula</name>
    <dbReference type="NCBI Taxonomy" id="447962"/>
    <lineage>
        <taxon>Eukaryota</taxon>
        <taxon>Fungi</taxon>
        <taxon>Fungi incertae sedis</taxon>
        <taxon>Chytridiomycota</taxon>
        <taxon>Chytridiomycota incertae sedis</taxon>
        <taxon>Chytridiomycetes</taxon>
        <taxon>Lobulomycetales</taxon>
        <taxon>Lobulomycetaceae</taxon>
        <taxon>Clydaea</taxon>
    </lineage>
</organism>
<keyword evidence="3" id="KW-1185">Reference proteome</keyword>
<dbReference type="PANTHER" id="PTHR37539:SF1">
    <property type="entry name" value="ER-BOUND OXYGENASE MPAB_MPAB'_RUBBER OXYGENASE CATALYTIC DOMAIN-CONTAINING PROTEIN"/>
    <property type="match status" value="1"/>
</dbReference>
<dbReference type="GO" id="GO:0016491">
    <property type="term" value="F:oxidoreductase activity"/>
    <property type="evidence" value="ECO:0007669"/>
    <property type="project" value="InterPro"/>
</dbReference>
<dbReference type="Proteomes" id="UP001211065">
    <property type="component" value="Unassembled WGS sequence"/>
</dbReference>
<dbReference type="EMBL" id="JADGJW010000058">
    <property type="protein sequence ID" value="KAJ3225550.1"/>
    <property type="molecule type" value="Genomic_DNA"/>
</dbReference>
<feature type="domain" description="ER-bound oxygenase mpaB/mpaB'/Rubber oxygenase catalytic" evidence="1">
    <location>
        <begin position="148"/>
        <end position="275"/>
    </location>
</feature>
<sequence length="275" mass="31641">MFQQSFPCNEQFQSPYYEPVIQFSKYHKTEMELEKLRLIGDEICEKAVTFIETIKNSDISNSNCPLKFRNTLNLMRAHIENESNPNLDVVDFLSGVSTIPEWVDFSQIERGQFSLIKYSFPTLCLSLLHSSLVGGVSSPKINAVLISTGYLSGSLTFQRLIETTHWLIDIMKPGSLVPGRKGWRSTISVRILHEKVRQTIKRKISRKDSAFDSDFPVSKRKKSNYDIQKYGVPINQEDMIATALSFFGIYFDTFPRRLGIVLQERELLDILAVWR</sequence>
<accession>A0AAD5U651</accession>
<evidence type="ECO:0000259" key="1">
    <source>
        <dbReference type="Pfam" id="PF09995"/>
    </source>
</evidence>
<comment type="caution">
    <text evidence="2">The sequence shown here is derived from an EMBL/GenBank/DDBJ whole genome shotgun (WGS) entry which is preliminary data.</text>
</comment>
<dbReference type="PANTHER" id="PTHR37539">
    <property type="entry name" value="SECRETED PROTEIN-RELATED"/>
    <property type="match status" value="1"/>
</dbReference>
<dbReference type="Pfam" id="PF09995">
    <property type="entry name" value="MPAB_Lcp_cat"/>
    <property type="match status" value="1"/>
</dbReference>
<dbReference type="InterPro" id="IPR018713">
    <property type="entry name" value="MPAB/Lcp_cat_dom"/>
</dbReference>
<proteinExistence type="predicted"/>
<reference evidence="2" key="1">
    <citation type="submission" date="2020-05" db="EMBL/GenBank/DDBJ databases">
        <title>Phylogenomic resolution of chytrid fungi.</title>
        <authorList>
            <person name="Stajich J.E."/>
            <person name="Amses K."/>
            <person name="Simmons R."/>
            <person name="Seto K."/>
            <person name="Myers J."/>
            <person name="Bonds A."/>
            <person name="Quandt C.A."/>
            <person name="Barry K."/>
            <person name="Liu P."/>
            <person name="Grigoriev I."/>
            <person name="Longcore J.E."/>
            <person name="James T.Y."/>
        </authorList>
    </citation>
    <scope>NUCLEOTIDE SEQUENCE</scope>
    <source>
        <strain evidence="2">JEL0476</strain>
    </source>
</reference>
<dbReference type="InterPro" id="IPR037473">
    <property type="entry name" value="Lcp-like"/>
</dbReference>
<protein>
    <recommendedName>
        <fullName evidence="1">ER-bound oxygenase mpaB/mpaB'/Rubber oxygenase catalytic domain-containing protein</fullName>
    </recommendedName>
</protein>
<evidence type="ECO:0000313" key="3">
    <source>
        <dbReference type="Proteomes" id="UP001211065"/>
    </source>
</evidence>
<dbReference type="AlphaFoldDB" id="A0AAD5U651"/>
<gene>
    <name evidence="2" type="ORF">HK099_006584</name>
</gene>
<evidence type="ECO:0000313" key="2">
    <source>
        <dbReference type="EMBL" id="KAJ3225550.1"/>
    </source>
</evidence>